<name>A0A8A2VDC0_9EURY</name>
<dbReference type="KEGG" id="hakz:J0X25_13640"/>
<dbReference type="PROSITE" id="PS51318">
    <property type="entry name" value="TAT"/>
    <property type="match status" value="1"/>
</dbReference>
<proteinExistence type="predicted"/>
<dbReference type="EMBL" id="CP071462">
    <property type="protein sequence ID" value="QSW98434.1"/>
    <property type="molecule type" value="Genomic_DNA"/>
</dbReference>
<dbReference type="AlphaFoldDB" id="A0A8A2VDC0"/>
<accession>A0A8A2VDC0</accession>
<dbReference type="InterPro" id="IPR006311">
    <property type="entry name" value="TAT_signal"/>
</dbReference>
<organism evidence="2 3">
    <name type="scientific">Haloterrigena alkaliphila</name>
    <dbReference type="NCBI Taxonomy" id="2816475"/>
    <lineage>
        <taxon>Archaea</taxon>
        <taxon>Methanobacteriati</taxon>
        <taxon>Methanobacteriota</taxon>
        <taxon>Stenosarchaea group</taxon>
        <taxon>Halobacteria</taxon>
        <taxon>Halobacteriales</taxon>
        <taxon>Natrialbaceae</taxon>
        <taxon>Haloterrigena</taxon>
    </lineage>
</organism>
<keyword evidence="3" id="KW-1185">Reference proteome</keyword>
<dbReference type="RefSeq" id="WP_207288043.1">
    <property type="nucleotide sequence ID" value="NZ_CP071462.1"/>
</dbReference>
<sequence>MQSRRNFLRAGTGAALLATLAGCSDESTATDDGDTDDQSDSDDAVTEIEPADWVYDPASMDRDSITATLRDAEALFSQDSFPNEEAIRSNFTGGYDGQLAVEDVATGLEVGGTHVLTGTFDATALVEGLAVSSAEAYGGFDVYAHESASRLFAVGDGYLLKSEASSGYDLRGELELLIDTYNGDPDGFVDVDDDYALVSDELGAGHVVHTSGMTESAAADADAKTVIANGESFEIDGTETRLEWVELYKHADGIDVERLESELTNVEEIELNTIEQDGRLLTVEITIPTEKFL</sequence>
<feature type="compositionally biased region" description="Acidic residues" evidence="1">
    <location>
        <begin position="28"/>
        <end position="46"/>
    </location>
</feature>
<dbReference type="Proteomes" id="UP000663203">
    <property type="component" value="Chromosome"/>
</dbReference>
<evidence type="ECO:0000256" key="1">
    <source>
        <dbReference type="SAM" id="MobiDB-lite"/>
    </source>
</evidence>
<feature type="region of interest" description="Disordered" evidence="1">
    <location>
        <begin position="24"/>
        <end position="46"/>
    </location>
</feature>
<evidence type="ECO:0000313" key="3">
    <source>
        <dbReference type="Proteomes" id="UP000663203"/>
    </source>
</evidence>
<gene>
    <name evidence="2" type="ORF">J0X25_13640</name>
</gene>
<reference evidence="2 3" key="1">
    <citation type="submission" date="2021-03" db="EMBL/GenBank/DDBJ databases">
        <title>Haloterrigena longa sp. nov. and Haloterrigena limicola sp. nov., extremely halophilic archaea isolated from a salt lake.</title>
        <authorList>
            <person name="Henglin C."/>
        </authorList>
    </citation>
    <scope>NUCLEOTIDE SEQUENCE [LARGE SCALE GENOMIC DNA]</scope>
    <source>
        <strain evidence="2 3">KZCA68</strain>
    </source>
</reference>
<dbReference type="GeneID" id="63188367"/>
<dbReference type="PROSITE" id="PS51257">
    <property type="entry name" value="PROKAR_LIPOPROTEIN"/>
    <property type="match status" value="1"/>
</dbReference>
<evidence type="ECO:0000313" key="2">
    <source>
        <dbReference type="EMBL" id="QSW98434.1"/>
    </source>
</evidence>
<protein>
    <submittedName>
        <fullName evidence="2">Twin-arginine translocation signal domain-containing protein</fullName>
    </submittedName>
</protein>